<organism evidence="1 2">
    <name type="scientific">Kitasatospora nipponensis</name>
    <dbReference type="NCBI Taxonomy" id="258049"/>
    <lineage>
        <taxon>Bacteria</taxon>
        <taxon>Bacillati</taxon>
        <taxon>Actinomycetota</taxon>
        <taxon>Actinomycetes</taxon>
        <taxon>Kitasatosporales</taxon>
        <taxon>Streptomycetaceae</taxon>
        <taxon>Kitasatospora</taxon>
    </lineage>
</organism>
<keyword evidence="2" id="KW-1185">Reference proteome</keyword>
<evidence type="ECO:0000313" key="1">
    <source>
        <dbReference type="EMBL" id="GAA1222427.1"/>
    </source>
</evidence>
<proteinExistence type="predicted"/>
<name>A0ABP4GI96_9ACTN</name>
<protein>
    <submittedName>
        <fullName evidence="1">Uncharacterized protein</fullName>
    </submittedName>
</protein>
<dbReference type="EMBL" id="BAAALF010000010">
    <property type="protein sequence ID" value="GAA1222427.1"/>
    <property type="molecule type" value="Genomic_DNA"/>
</dbReference>
<evidence type="ECO:0000313" key="2">
    <source>
        <dbReference type="Proteomes" id="UP001500037"/>
    </source>
</evidence>
<accession>A0ABP4GI96</accession>
<dbReference type="Proteomes" id="UP001500037">
    <property type="component" value="Unassembled WGS sequence"/>
</dbReference>
<gene>
    <name evidence="1" type="ORF">GCM10009665_10820</name>
</gene>
<comment type="caution">
    <text evidence="1">The sequence shown here is derived from an EMBL/GenBank/DDBJ whole genome shotgun (WGS) entry which is preliminary data.</text>
</comment>
<sequence length="128" mass="14368">MIGRRLVRLVASWHVYEGRESDAPVDLWLIDDQGVSTHIMSGTDWCLVVEASKPYESYDMGDWGRIDVRPVDEETPLASRVGEVVLGVREDWEPLTGRMGLELDFTSGSVRCESWSGDLRIRAVGSMP</sequence>
<reference evidence="2" key="1">
    <citation type="journal article" date="2019" name="Int. J. Syst. Evol. Microbiol.">
        <title>The Global Catalogue of Microorganisms (GCM) 10K type strain sequencing project: providing services to taxonomists for standard genome sequencing and annotation.</title>
        <authorList>
            <consortium name="The Broad Institute Genomics Platform"/>
            <consortium name="The Broad Institute Genome Sequencing Center for Infectious Disease"/>
            <person name="Wu L."/>
            <person name="Ma J."/>
        </authorList>
    </citation>
    <scope>NUCLEOTIDE SEQUENCE [LARGE SCALE GENOMIC DNA]</scope>
    <source>
        <strain evidence="2">JCM 13004</strain>
    </source>
</reference>